<evidence type="ECO:0000313" key="1">
    <source>
        <dbReference type="EMBL" id="MBU2789014.1"/>
    </source>
</evidence>
<comment type="caution">
    <text evidence="1">The sequence shown here is derived from an EMBL/GenBank/DDBJ whole genome shotgun (WGS) entry which is preliminary data.</text>
</comment>
<dbReference type="SUPFAM" id="SSF75169">
    <property type="entry name" value="DsrEFH-like"/>
    <property type="match status" value="1"/>
</dbReference>
<dbReference type="Proteomes" id="UP001197378">
    <property type="component" value="Unassembled WGS sequence"/>
</dbReference>
<protein>
    <submittedName>
        <fullName evidence="1">DsrE family protein</fullName>
    </submittedName>
</protein>
<proteinExistence type="predicted"/>
<dbReference type="Pfam" id="PF02635">
    <property type="entry name" value="DsrE"/>
    <property type="match status" value="1"/>
</dbReference>
<accession>A0AAE2YRH2</accession>
<reference evidence="1" key="1">
    <citation type="journal article" date="2021" name="ISME J.">
        <title>Genomic evolution of the class Acidithiobacillia: deep-branching Proteobacteria living in extreme acidic conditions.</title>
        <authorList>
            <person name="Moya-Beltran A."/>
            <person name="Beard S."/>
            <person name="Rojas-Villalobos C."/>
            <person name="Issotta F."/>
            <person name="Gallardo Y."/>
            <person name="Ulloa R."/>
            <person name="Giaveno A."/>
            <person name="Degli Esposti M."/>
            <person name="Johnson D.B."/>
            <person name="Quatrini R."/>
        </authorList>
    </citation>
    <scope>NUCLEOTIDE SEQUENCE</scope>
    <source>
        <strain evidence="1">VAN18-1</strain>
    </source>
</reference>
<dbReference type="InterPro" id="IPR027396">
    <property type="entry name" value="DsrEFH-like"/>
</dbReference>
<name>A0AAE2YRH2_9PROT</name>
<dbReference type="Gene3D" id="3.40.1260.10">
    <property type="entry name" value="DsrEFH-like"/>
    <property type="match status" value="1"/>
</dbReference>
<gene>
    <name evidence="1" type="ORF">HFQ13_12510</name>
</gene>
<dbReference type="InterPro" id="IPR003787">
    <property type="entry name" value="Sulphur_relay_DsrE/F-like"/>
</dbReference>
<dbReference type="EMBL" id="JAAXYO010000180">
    <property type="protein sequence ID" value="MBU2789014.1"/>
    <property type="molecule type" value="Genomic_DNA"/>
</dbReference>
<keyword evidence="2" id="KW-1185">Reference proteome</keyword>
<sequence>MQWTVLIRSVAGSESNPVLHALRTAIAALADDIQVKVFFLEAAVEVLRSGAQTAHAVHHDLLAEIRELGGEIHVIVLPNDAGDPFLPGVKIGNMATLVRSMKSSDQVISF</sequence>
<evidence type="ECO:0000313" key="2">
    <source>
        <dbReference type="Proteomes" id="UP001197378"/>
    </source>
</evidence>
<dbReference type="AlphaFoldDB" id="A0AAE2YRH2"/>
<organism evidence="1 2">
    <name type="scientific">Igneacidithiobacillus copahuensis</name>
    <dbReference type="NCBI Taxonomy" id="2724909"/>
    <lineage>
        <taxon>Bacteria</taxon>
        <taxon>Pseudomonadati</taxon>
        <taxon>Pseudomonadota</taxon>
        <taxon>Acidithiobacillia</taxon>
        <taxon>Acidithiobacillales</taxon>
        <taxon>Acidithiobacillaceae</taxon>
        <taxon>Igneacidithiobacillus</taxon>
    </lineage>
</organism>